<keyword evidence="2" id="KW-1185">Reference proteome</keyword>
<dbReference type="Pfam" id="PF02962">
    <property type="entry name" value="CHMI"/>
    <property type="match status" value="1"/>
</dbReference>
<evidence type="ECO:0000313" key="1">
    <source>
        <dbReference type="EMBL" id="MDR7134496.1"/>
    </source>
</evidence>
<organism evidence="1 2">
    <name type="scientific">Lysobacter niastensis</name>
    <dbReference type="NCBI Taxonomy" id="380629"/>
    <lineage>
        <taxon>Bacteria</taxon>
        <taxon>Pseudomonadati</taxon>
        <taxon>Pseudomonadota</taxon>
        <taxon>Gammaproteobacteria</taxon>
        <taxon>Lysobacterales</taxon>
        <taxon>Lysobacteraceae</taxon>
        <taxon>Lysobacter</taxon>
    </lineage>
</organism>
<keyword evidence="1" id="KW-0413">Isomerase</keyword>
<dbReference type="Proteomes" id="UP001251524">
    <property type="component" value="Unassembled WGS sequence"/>
</dbReference>
<dbReference type="SUPFAM" id="SSF55331">
    <property type="entry name" value="Tautomerase/MIF"/>
    <property type="match status" value="1"/>
</dbReference>
<dbReference type="PANTHER" id="PTHR37950">
    <property type="entry name" value="4-HYDROXYPHENYLACETATE CATABOLISM PROTEIN"/>
    <property type="match status" value="1"/>
</dbReference>
<comment type="caution">
    <text evidence="1">The sequence shown here is derived from an EMBL/GenBank/DDBJ whole genome shotgun (WGS) entry which is preliminary data.</text>
</comment>
<gene>
    <name evidence="1" type="ORF">J2X06_001680</name>
</gene>
<dbReference type="EC" id="5.3.3.10" evidence="1"/>
<dbReference type="RefSeq" id="WP_310060773.1">
    <property type="nucleotide sequence ID" value="NZ_JAVDVY010000001.1"/>
</dbReference>
<reference evidence="1 2" key="1">
    <citation type="submission" date="2023-07" db="EMBL/GenBank/DDBJ databases">
        <title>Sorghum-associated microbial communities from plants grown in Nebraska, USA.</title>
        <authorList>
            <person name="Schachtman D."/>
        </authorList>
    </citation>
    <scope>NUCLEOTIDE SEQUENCE [LARGE SCALE GENOMIC DNA]</scope>
    <source>
        <strain evidence="1 2">BE198</strain>
    </source>
</reference>
<dbReference type="EMBL" id="JAVDVY010000001">
    <property type="protein sequence ID" value="MDR7134496.1"/>
    <property type="molecule type" value="Genomic_DNA"/>
</dbReference>
<dbReference type="Gene3D" id="3.30.429.10">
    <property type="entry name" value="Macrophage Migration Inhibitory Factor"/>
    <property type="match status" value="1"/>
</dbReference>
<evidence type="ECO:0000313" key="2">
    <source>
        <dbReference type="Proteomes" id="UP001251524"/>
    </source>
</evidence>
<dbReference type="InterPro" id="IPR004220">
    <property type="entry name" value="5-COMe_2-OHmuconate_Isoase"/>
</dbReference>
<dbReference type="PANTHER" id="PTHR37950:SF1">
    <property type="entry name" value="4-HYDROXYPHENYLACETATE CATABOLISM PROTEIN"/>
    <property type="match status" value="1"/>
</dbReference>
<dbReference type="CDD" id="cd00580">
    <property type="entry name" value="CHMI"/>
    <property type="match status" value="1"/>
</dbReference>
<protein>
    <submittedName>
        <fullName evidence="1">5-carboxymethyl-2-hydroxymuconate isomerase</fullName>
        <ecNumber evidence="1">5.3.3.10</ecNumber>
    </submittedName>
</protein>
<dbReference type="GO" id="GO:0008704">
    <property type="term" value="F:5-carboxymethyl-2-hydroxymuconate delta-isomerase activity"/>
    <property type="evidence" value="ECO:0007669"/>
    <property type="project" value="UniProtKB-EC"/>
</dbReference>
<dbReference type="InterPro" id="IPR014347">
    <property type="entry name" value="Tautomerase/MIF_sf"/>
</dbReference>
<accession>A0ABU1WA57</accession>
<sequence length="122" mass="13264">MPHLTLHYTANLAGFDADAALDDLNRRLADSGHFEESAIKSRALALQHYRVGTAGVERGFVHAHLKVLPGRDETTRRALSQTIVTALQAQLPSHHPATQLCVEVTELDAGTYSKLVIDASQP</sequence>
<name>A0ABU1WA57_9GAMM</name>
<proteinExistence type="predicted"/>